<gene>
    <name evidence="6" type="ORF">EDD59_1571</name>
</gene>
<dbReference type="PANTHER" id="PTHR33678">
    <property type="entry name" value="BLL1576 PROTEIN"/>
    <property type="match status" value="1"/>
</dbReference>
<dbReference type="PANTHER" id="PTHR33678:SF1">
    <property type="entry name" value="BLL1576 PROTEIN"/>
    <property type="match status" value="1"/>
</dbReference>
<feature type="domain" description="Transposase TnpC homeodomain" evidence="4">
    <location>
        <begin position="45"/>
        <end position="107"/>
    </location>
</feature>
<organism evidence="6 7">
    <name type="scientific">Muricomes intestini</name>
    <dbReference type="NCBI Taxonomy" id="1796634"/>
    <lineage>
        <taxon>Bacteria</taxon>
        <taxon>Bacillati</taxon>
        <taxon>Bacillota</taxon>
        <taxon>Clostridia</taxon>
        <taxon>Lachnospirales</taxon>
        <taxon>Lachnospiraceae</taxon>
        <taxon>Muricomes</taxon>
    </lineage>
</organism>
<dbReference type="EMBL" id="SLZZ01000057">
    <property type="protein sequence ID" value="TCS71860.1"/>
    <property type="molecule type" value="Genomic_DNA"/>
</dbReference>
<dbReference type="OrthoDB" id="9760067at2"/>
<reference evidence="6 7" key="1">
    <citation type="submission" date="2019-03" db="EMBL/GenBank/DDBJ databases">
        <title>Genomic Encyclopedia of Type Strains, Phase IV (KMG-IV): sequencing the most valuable type-strain genomes for metagenomic binning, comparative biology and taxonomic classification.</title>
        <authorList>
            <person name="Goeker M."/>
        </authorList>
    </citation>
    <scope>NUCLEOTIDE SEQUENCE [LARGE SCALE GENOMIC DNA]</scope>
    <source>
        <strain evidence="6 7">DSM 29489</strain>
    </source>
</reference>
<protein>
    <submittedName>
        <fullName evidence="6">Transposase</fullName>
    </submittedName>
</protein>
<dbReference type="AlphaFoldDB" id="A0A4R3JV61"/>
<feature type="region of interest" description="Disordered" evidence="2">
    <location>
        <begin position="63"/>
        <end position="89"/>
    </location>
</feature>
<feature type="domain" description="Transposase IS66 central" evidence="3">
    <location>
        <begin position="180"/>
        <end position="485"/>
    </location>
</feature>
<dbReference type="Pfam" id="PF13817">
    <property type="entry name" value="DDE_Tnp_IS66_C"/>
    <property type="match status" value="1"/>
</dbReference>
<evidence type="ECO:0000259" key="3">
    <source>
        <dbReference type="Pfam" id="PF03050"/>
    </source>
</evidence>
<proteinExistence type="predicted"/>
<evidence type="ECO:0000259" key="5">
    <source>
        <dbReference type="Pfam" id="PF13817"/>
    </source>
</evidence>
<evidence type="ECO:0000256" key="1">
    <source>
        <dbReference type="SAM" id="Coils"/>
    </source>
</evidence>
<dbReference type="NCBIfam" id="NF033517">
    <property type="entry name" value="transpos_IS66"/>
    <property type="match status" value="1"/>
</dbReference>
<dbReference type="Pfam" id="PF13007">
    <property type="entry name" value="LZ_Tnp_IS66"/>
    <property type="match status" value="1"/>
</dbReference>
<evidence type="ECO:0000313" key="6">
    <source>
        <dbReference type="EMBL" id="TCS71860.1"/>
    </source>
</evidence>
<comment type="caution">
    <text evidence="6">The sequence shown here is derived from an EMBL/GenBank/DDBJ whole genome shotgun (WGS) entry which is preliminary data.</text>
</comment>
<evidence type="ECO:0000256" key="2">
    <source>
        <dbReference type="SAM" id="MobiDB-lite"/>
    </source>
</evidence>
<evidence type="ECO:0000313" key="7">
    <source>
        <dbReference type="Proteomes" id="UP000295726"/>
    </source>
</evidence>
<keyword evidence="1" id="KW-0175">Coiled coil</keyword>
<evidence type="ECO:0000259" key="4">
    <source>
        <dbReference type="Pfam" id="PF13007"/>
    </source>
</evidence>
<accession>A0A4R3JV61</accession>
<feature type="coiled-coil region" evidence="1">
    <location>
        <begin position="14"/>
        <end position="55"/>
    </location>
</feature>
<dbReference type="InterPro" id="IPR004291">
    <property type="entry name" value="Transposase_IS66_central"/>
</dbReference>
<dbReference type="RefSeq" id="WP_132384252.1">
    <property type="nucleotide sequence ID" value="NZ_SLZZ01000057.1"/>
</dbReference>
<feature type="domain" description="Transposase IS66 C-terminal" evidence="5">
    <location>
        <begin position="492"/>
        <end position="531"/>
    </location>
</feature>
<dbReference type="Pfam" id="PF03050">
    <property type="entry name" value="DDE_Tnp_IS66"/>
    <property type="match status" value="1"/>
</dbReference>
<keyword evidence="7" id="KW-1185">Reference proteome</keyword>
<dbReference type="InterPro" id="IPR039552">
    <property type="entry name" value="IS66_C"/>
</dbReference>
<name>A0A4R3JV61_9FIRM</name>
<sequence>MSAQSENELLKMVIETQASRINEQEETIKELRTMIDELRTLKANLEETLDEFRRQFFGVKSEKTSNKEDTAETDAKKESVQVKSYTRERKPKATRDELYGNLPVKEIICPVPEEERFCDWCNAEMIPMKPTFVREEIRITPAIVERVRYMQEVLICPDCKKDYDGSFKKGEVPSALIPHSPASASAVAFVMFSKCFMGLPYYRQESAFTQLGAKIPRETLANWCIIAAEKYLFPIYDLIHRELIMRDVIHADETTCQVLREEGKEAQSTSYMWIYTSGTDGLPKIVMYEYQPGRGGIHPQEFLEGFHGMLQCDGYQGYNKVIDVLLACCMAHCRRKFYEALPAQKKKTMKLLDINSPIAIKEPVIPQSDLDKYIPAEIGVAYCNKLFYLEREFKDLPPEERKAKRLEQEVPVWDNFWKWINSLNTTKGSKLEKAVNYAQNHRDSLCTYLQDGRLELSNNYCERMAKSYAIGRKASLFHASVAGANASAIIYSLVETAKANNLNVFQYIYTLLLYMPGHKNGLEGIEQLLPWSDFIKEHCSGLIDVEIITVEDHPALTV</sequence>
<dbReference type="InterPro" id="IPR024463">
    <property type="entry name" value="Transposase_TnpC_homeodom"/>
</dbReference>
<dbReference type="InterPro" id="IPR052344">
    <property type="entry name" value="Transposase-related"/>
</dbReference>
<dbReference type="Proteomes" id="UP000295726">
    <property type="component" value="Unassembled WGS sequence"/>
</dbReference>